<name>A0A1J5R9Z6_9ZZZZ</name>
<evidence type="ECO:0000313" key="1">
    <source>
        <dbReference type="EMBL" id="OIQ84981.1"/>
    </source>
</evidence>
<reference evidence="1" key="1">
    <citation type="submission" date="2016-10" db="EMBL/GenBank/DDBJ databases">
        <title>Sequence of Gallionella enrichment culture.</title>
        <authorList>
            <person name="Poehlein A."/>
            <person name="Muehling M."/>
            <person name="Daniel R."/>
        </authorList>
    </citation>
    <scope>NUCLEOTIDE SEQUENCE</scope>
</reference>
<sequence length="45" mass="5284">MTYPPTCAKPGTSHLAAEQHRREFLAWLERINERYTRTICHTIIA</sequence>
<gene>
    <name evidence="1" type="ORF">GALL_331740</name>
</gene>
<comment type="caution">
    <text evidence="1">The sequence shown here is derived from an EMBL/GenBank/DDBJ whole genome shotgun (WGS) entry which is preliminary data.</text>
</comment>
<dbReference type="EMBL" id="MLJW01000576">
    <property type="protein sequence ID" value="OIQ84981.1"/>
    <property type="molecule type" value="Genomic_DNA"/>
</dbReference>
<accession>A0A1J5R9Z6</accession>
<protein>
    <submittedName>
        <fullName evidence="1">Uncharacterized protein</fullName>
    </submittedName>
</protein>
<organism evidence="1">
    <name type="scientific">mine drainage metagenome</name>
    <dbReference type="NCBI Taxonomy" id="410659"/>
    <lineage>
        <taxon>unclassified sequences</taxon>
        <taxon>metagenomes</taxon>
        <taxon>ecological metagenomes</taxon>
    </lineage>
</organism>
<dbReference type="AlphaFoldDB" id="A0A1J5R9Z6"/>
<proteinExistence type="predicted"/>